<dbReference type="KEGG" id="bbel:109480464"/>
<dbReference type="InterPro" id="IPR036188">
    <property type="entry name" value="FAD/NAD-bd_sf"/>
</dbReference>
<evidence type="ECO:0000256" key="5">
    <source>
        <dbReference type="ARBA" id="ARBA00023002"/>
    </source>
</evidence>
<keyword evidence="6" id="KW-0812">Transmembrane</keyword>
<accession>A0A6P5A4U1</accession>
<dbReference type="Gene3D" id="3.30.9.10">
    <property type="entry name" value="D-Amino Acid Oxidase, subunit A, domain 2"/>
    <property type="match status" value="1"/>
</dbReference>
<dbReference type="InterPro" id="IPR045170">
    <property type="entry name" value="MTOX"/>
</dbReference>
<dbReference type="Proteomes" id="UP000515135">
    <property type="component" value="Unplaced"/>
</dbReference>
<evidence type="ECO:0000256" key="3">
    <source>
        <dbReference type="ARBA" id="ARBA00022630"/>
    </source>
</evidence>
<organism evidence="8 9">
    <name type="scientific">Branchiostoma belcheri</name>
    <name type="common">Amphioxus</name>
    <dbReference type="NCBI Taxonomy" id="7741"/>
    <lineage>
        <taxon>Eukaryota</taxon>
        <taxon>Metazoa</taxon>
        <taxon>Chordata</taxon>
        <taxon>Cephalochordata</taxon>
        <taxon>Leptocardii</taxon>
        <taxon>Amphioxiformes</taxon>
        <taxon>Branchiostomatidae</taxon>
        <taxon>Branchiostoma</taxon>
    </lineage>
</organism>
<feature type="transmembrane region" description="Helical" evidence="6">
    <location>
        <begin position="6"/>
        <end position="26"/>
    </location>
</feature>
<name>A0A6P5A4U1_BRABE</name>
<dbReference type="FunFam" id="3.50.50.60:FF:001076">
    <property type="entry name" value="Uncharacterized protein"/>
    <property type="match status" value="1"/>
</dbReference>
<dbReference type="InterPro" id="IPR006076">
    <property type="entry name" value="FAD-dep_OxRdtase"/>
</dbReference>
<evidence type="ECO:0000259" key="7">
    <source>
        <dbReference type="Pfam" id="PF01266"/>
    </source>
</evidence>
<dbReference type="PANTHER" id="PTHR10961:SF7">
    <property type="entry name" value="FAD DEPENDENT OXIDOREDUCTASE DOMAIN-CONTAINING PROTEIN"/>
    <property type="match status" value="1"/>
</dbReference>
<dbReference type="AlphaFoldDB" id="A0A6P5A4U1"/>
<dbReference type="GO" id="GO:0050660">
    <property type="term" value="F:flavin adenine dinucleotide binding"/>
    <property type="evidence" value="ECO:0007669"/>
    <property type="project" value="InterPro"/>
</dbReference>
<evidence type="ECO:0000256" key="2">
    <source>
        <dbReference type="ARBA" id="ARBA00010989"/>
    </source>
</evidence>
<sequence>MAYVPYYEYIVVGCGGVGSGAVYWLAKRAGKGVLGLEQFKLGHDNGGSQDHSRIIRLCYHDPRYTRIVRDTYRAWEEVERESGLQLVYKTGGLDFTLKGGPQEWLMEEYAKAMDAQGIPYERLDGPEIRRRFPQFELGAETVGLYQADTGLVDAARGNSAHIQLARAHGATVMDECAVLKIDRMKNGMTLVRTSKGDFRCRRVVVAAGAWINHVLRSVGAHIPVAVTQEQVTYFATPHVKEFTKERYPTWISHTPDYDFYGLPIHGNTGSKIGIDAGGPRVTPETRTYVPDPVREKACIDFLQKYIPRSLGPIMYSKTCLYTMTMDRHFVIDTLATKGWPDVIICCGAGHAYKFASLLGKILSQLAIDGRTQYPIDDFTMNRPAVTDPNFKPVFYMGKAKPQDSPQAKL</sequence>
<keyword evidence="3" id="KW-0285">Flavoprotein</keyword>
<keyword evidence="6" id="KW-1133">Transmembrane helix</keyword>
<evidence type="ECO:0000256" key="1">
    <source>
        <dbReference type="ARBA" id="ARBA00001974"/>
    </source>
</evidence>
<dbReference type="SUPFAM" id="SSF51905">
    <property type="entry name" value="FAD/NAD(P)-binding domain"/>
    <property type="match status" value="1"/>
</dbReference>
<dbReference type="SUPFAM" id="SSF54373">
    <property type="entry name" value="FAD-linked reductases, C-terminal domain"/>
    <property type="match status" value="1"/>
</dbReference>
<feature type="domain" description="FAD dependent oxidoreductase" evidence="7">
    <location>
        <begin position="9"/>
        <end position="365"/>
    </location>
</feature>
<reference evidence="9" key="1">
    <citation type="submission" date="2025-08" db="UniProtKB">
        <authorList>
            <consortium name="RefSeq"/>
        </authorList>
    </citation>
    <scope>IDENTIFICATION</scope>
    <source>
        <tissue evidence="9">Gonad</tissue>
    </source>
</reference>
<comment type="cofactor">
    <cofactor evidence="1">
        <name>FAD</name>
        <dbReference type="ChEBI" id="CHEBI:57692"/>
    </cofactor>
</comment>
<dbReference type="GO" id="GO:0008115">
    <property type="term" value="F:sarcosine oxidase activity"/>
    <property type="evidence" value="ECO:0007669"/>
    <property type="project" value="TreeGrafter"/>
</dbReference>
<gene>
    <name evidence="9" type="primary">LOC109480464</name>
</gene>
<dbReference type="Pfam" id="PF01266">
    <property type="entry name" value="DAO"/>
    <property type="match status" value="1"/>
</dbReference>
<dbReference type="GeneID" id="109480464"/>
<dbReference type="Gene3D" id="3.50.50.60">
    <property type="entry name" value="FAD/NAD(P)-binding domain"/>
    <property type="match status" value="1"/>
</dbReference>
<dbReference type="RefSeq" id="XP_019638217.1">
    <property type="nucleotide sequence ID" value="XM_019782658.1"/>
</dbReference>
<evidence type="ECO:0000256" key="4">
    <source>
        <dbReference type="ARBA" id="ARBA00022827"/>
    </source>
</evidence>
<evidence type="ECO:0000256" key="6">
    <source>
        <dbReference type="SAM" id="Phobius"/>
    </source>
</evidence>
<evidence type="ECO:0000313" key="9">
    <source>
        <dbReference type="RefSeq" id="XP_019638217.1"/>
    </source>
</evidence>
<keyword evidence="8" id="KW-1185">Reference proteome</keyword>
<keyword evidence="4" id="KW-0274">FAD</keyword>
<protein>
    <submittedName>
        <fullName evidence="9">Uncharacterized protein LOC109480464</fullName>
    </submittedName>
</protein>
<dbReference type="OrthoDB" id="424974at2759"/>
<proteinExistence type="inferred from homology"/>
<keyword evidence="6" id="KW-0472">Membrane</keyword>
<dbReference type="PANTHER" id="PTHR10961">
    <property type="entry name" value="PEROXISOMAL SARCOSINE OXIDASE"/>
    <property type="match status" value="1"/>
</dbReference>
<keyword evidence="5" id="KW-0560">Oxidoreductase</keyword>
<comment type="similarity">
    <text evidence="2">Belongs to the MSOX/MTOX family.</text>
</comment>
<dbReference type="NCBIfam" id="NF008425">
    <property type="entry name" value="PRK11259.1"/>
    <property type="match status" value="1"/>
</dbReference>
<evidence type="ECO:0000313" key="8">
    <source>
        <dbReference type="Proteomes" id="UP000515135"/>
    </source>
</evidence>